<evidence type="ECO:0000256" key="5">
    <source>
        <dbReference type="ARBA" id="ARBA00023157"/>
    </source>
</evidence>
<dbReference type="InterPro" id="IPR001254">
    <property type="entry name" value="Trypsin_dom"/>
</dbReference>
<feature type="signal peptide" evidence="7">
    <location>
        <begin position="1"/>
        <end position="15"/>
    </location>
</feature>
<dbReference type="PROSITE" id="PS00134">
    <property type="entry name" value="TRYPSIN_HIS"/>
    <property type="match status" value="1"/>
</dbReference>
<dbReference type="SMART" id="SM00020">
    <property type="entry name" value="Tryp_SPc"/>
    <property type="match status" value="1"/>
</dbReference>
<dbReference type="EMBL" id="JASPKY010000921">
    <property type="protein sequence ID" value="KAK9680214.1"/>
    <property type="molecule type" value="Genomic_DNA"/>
</dbReference>
<dbReference type="InterPro" id="IPR018114">
    <property type="entry name" value="TRYPSIN_HIS"/>
</dbReference>
<evidence type="ECO:0000259" key="8">
    <source>
        <dbReference type="PROSITE" id="PS50240"/>
    </source>
</evidence>
<accession>A0AAW1HV42</accession>
<evidence type="ECO:0000256" key="4">
    <source>
        <dbReference type="ARBA" id="ARBA00022825"/>
    </source>
</evidence>
<dbReference type="Gene3D" id="2.40.10.10">
    <property type="entry name" value="Trypsin-like serine proteases"/>
    <property type="match status" value="2"/>
</dbReference>
<dbReference type="Pfam" id="PF00089">
    <property type="entry name" value="Trypsin"/>
    <property type="match status" value="2"/>
</dbReference>
<feature type="chain" id="PRO_5043441386" evidence="7">
    <location>
        <begin position="16"/>
        <end position="303"/>
    </location>
</feature>
<keyword evidence="10" id="KW-1185">Reference proteome</keyword>
<dbReference type="InterPro" id="IPR033116">
    <property type="entry name" value="TRYPSIN_SER"/>
</dbReference>
<keyword evidence="2 6" id="KW-0645">Protease</keyword>
<sequence>MLFLSFLLLAPSAYASIGSDSEDAIINGHNADITDFPYYAFLASGGGLLCGGAFIEEDLVLTAAHCLGDDDITVHSGSDSEDAIINGHNADITDFPYYAFLASGGGLLCGGAFIEEDLVLTAAHCLGDDDITVHSGITYLRNLKRSKGYAVKAVVPHPDFWSTGNSSVDLGLIRLQKKITLGPKAQLIELATEPPPVGGEATVVGFGVMKCVGEARCHEKVKLSKRLRYADIDIEAVEPDGTIVTKSRGNKSTCYGDSGGPIAYNGQIIGVVSSGEYGDCTGYDIQGPVFPLLKWIEETKATM</sequence>
<dbReference type="SUPFAM" id="SSF50494">
    <property type="entry name" value="Trypsin-like serine proteases"/>
    <property type="match status" value="2"/>
</dbReference>
<proteinExistence type="inferred from homology"/>
<dbReference type="InterPro" id="IPR009003">
    <property type="entry name" value="Peptidase_S1_PA"/>
</dbReference>
<name>A0AAW1HV42_POPJA</name>
<feature type="domain" description="Peptidase S1" evidence="8">
    <location>
        <begin position="84"/>
        <end position="301"/>
    </location>
</feature>
<dbReference type="AlphaFoldDB" id="A0AAW1HV42"/>
<dbReference type="Proteomes" id="UP001458880">
    <property type="component" value="Unassembled WGS sequence"/>
</dbReference>
<dbReference type="InterPro" id="IPR050430">
    <property type="entry name" value="Peptidase_S1"/>
</dbReference>
<evidence type="ECO:0000313" key="9">
    <source>
        <dbReference type="EMBL" id="KAK9680214.1"/>
    </source>
</evidence>
<keyword evidence="3 6" id="KW-0378">Hydrolase</keyword>
<gene>
    <name evidence="9" type="ORF">QE152_g39270</name>
</gene>
<dbReference type="CDD" id="cd00190">
    <property type="entry name" value="Tryp_SPc"/>
    <property type="match status" value="1"/>
</dbReference>
<evidence type="ECO:0000256" key="3">
    <source>
        <dbReference type="ARBA" id="ARBA00022801"/>
    </source>
</evidence>
<evidence type="ECO:0000256" key="1">
    <source>
        <dbReference type="ARBA" id="ARBA00007664"/>
    </source>
</evidence>
<dbReference type="PRINTS" id="PR00722">
    <property type="entry name" value="CHYMOTRYPSIN"/>
</dbReference>
<dbReference type="InterPro" id="IPR001314">
    <property type="entry name" value="Peptidase_S1A"/>
</dbReference>
<dbReference type="InterPro" id="IPR043504">
    <property type="entry name" value="Peptidase_S1_PA_chymotrypsin"/>
</dbReference>
<dbReference type="PROSITE" id="PS00135">
    <property type="entry name" value="TRYPSIN_SER"/>
    <property type="match status" value="1"/>
</dbReference>
<reference evidence="9 10" key="1">
    <citation type="journal article" date="2024" name="BMC Genomics">
        <title>De novo assembly and annotation of Popillia japonica's genome with initial clues to its potential as an invasive pest.</title>
        <authorList>
            <person name="Cucini C."/>
            <person name="Boschi S."/>
            <person name="Funari R."/>
            <person name="Cardaioli E."/>
            <person name="Iannotti N."/>
            <person name="Marturano G."/>
            <person name="Paoli F."/>
            <person name="Bruttini M."/>
            <person name="Carapelli A."/>
            <person name="Frati F."/>
            <person name="Nardi F."/>
        </authorList>
    </citation>
    <scope>NUCLEOTIDE SEQUENCE [LARGE SCALE GENOMIC DNA]</scope>
    <source>
        <strain evidence="9">DMR45628</strain>
    </source>
</reference>
<evidence type="ECO:0000256" key="6">
    <source>
        <dbReference type="RuleBase" id="RU363034"/>
    </source>
</evidence>
<dbReference type="PANTHER" id="PTHR24276">
    <property type="entry name" value="POLYSERASE-RELATED"/>
    <property type="match status" value="1"/>
</dbReference>
<dbReference type="GO" id="GO:0006508">
    <property type="term" value="P:proteolysis"/>
    <property type="evidence" value="ECO:0007669"/>
    <property type="project" value="UniProtKB-KW"/>
</dbReference>
<evidence type="ECO:0000313" key="10">
    <source>
        <dbReference type="Proteomes" id="UP001458880"/>
    </source>
</evidence>
<keyword evidence="5" id="KW-1015">Disulfide bond</keyword>
<comment type="caution">
    <text evidence="9">The sequence shown here is derived from an EMBL/GenBank/DDBJ whole genome shotgun (WGS) entry which is preliminary data.</text>
</comment>
<dbReference type="PROSITE" id="PS50240">
    <property type="entry name" value="TRYPSIN_DOM"/>
    <property type="match status" value="1"/>
</dbReference>
<protein>
    <submittedName>
        <fullName evidence="9">Trypsin</fullName>
    </submittedName>
</protein>
<organism evidence="9 10">
    <name type="scientific">Popillia japonica</name>
    <name type="common">Japanese beetle</name>
    <dbReference type="NCBI Taxonomy" id="7064"/>
    <lineage>
        <taxon>Eukaryota</taxon>
        <taxon>Metazoa</taxon>
        <taxon>Ecdysozoa</taxon>
        <taxon>Arthropoda</taxon>
        <taxon>Hexapoda</taxon>
        <taxon>Insecta</taxon>
        <taxon>Pterygota</taxon>
        <taxon>Neoptera</taxon>
        <taxon>Endopterygota</taxon>
        <taxon>Coleoptera</taxon>
        <taxon>Polyphaga</taxon>
        <taxon>Scarabaeiformia</taxon>
        <taxon>Scarabaeidae</taxon>
        <taxon>Rutelinae</taxon>
        <taxon>Popillia</taxon>
    </lineage>
</organism>
<keyword evidence="4 6" id="KW-0720">Serine protease</keyword>
<evidence type="ECO:0000256" key="2">
    <source>
        <dbReference type="ARBA" id="ARBA00022670"/>
    </source>
</evidence>
<dbReference type="GO" id="GO:0004252">
    <property type="term" value="F:serine-type endopeptidase activity"/>
    <property type="evidence" value="ECO:0007669"/>
    <property type="project" value="InterPro"/>
</dbReference>
<dbReference type="PANTHER" id="PTHR24276:SF94">
    <property type="entry name" value="AT20289P-RELATED"/>
    <property type="match status" value="1"/>
</dbReference>
<comment type="similarity">
    <text evidence="1">Belongs to the peptidase S1 family.</text>
</comment>
<evidence type="ECO:0000256" key="7">
    <source>
        <dbReference type="SAM" id="SignalP"/>
    </source>
</evidence>
<keyword evidence="7" id="KW-0732">Signal</keyword>